<sequence length="58" mass="6361">MESPPVSIHSHFNVKTFPTIDPSRSFVVTSWPIQCAISCVTLTHLVTCSASCDLTVRL</sequence>
<proteinExistence type="predicted"/>
<evidence type="ECO:0000313" key="1">
    <source>
        <dbReference type="EMBL" id="CCA16993.1"/>
    </source>
</evidence>
<name>F0W794_9STRA</name>
<protein>
    <submittedName>
        <fullName evidence="1">AlNc14C28G2716 protein</fullName>
    </submittedName>
</protein>
<dbReference type="EMBL" id="FR824073">
    <property type="protein sequence ID" value="CCA16993.1"/>
    <property type="molecule type" value="Genomic_DNA"/>
</dbReference>
<dbReference type="HOGENOM" id="CLU_2983053_0_0_1"/>
<gene>
    <name evidence="1" type="primary">AlNc14C28G2716</name>
    <name evidence="1" type="ORF">ALNC14_031360</name>
</gene>
<organism evidence="1">
    <name type="scientific">Albugo laibachii Nc14</name>
    <dbReference type="NCBI Taxonomy" id="890382"/>
    <lineage>
        <taxon>Eukaryota</taxon>
        <taxon>Sar</taxon>
        <taxon>Stramenopiles</taxon>
        <taxon>Oomycota</taxon>
        <taxon>Peronosporomycetes</taxon>
        <taxon>Albuginales</taxon>
        <taxon>Albuginaceae</taxon>
        <taxon>Albugo</taxon>
    </lineage>
</organism>
<accession>F0W794</accession>
<dbReference type="AlphaFoldDB" id="F0W794"/>
<reference evidence="1" key="2">
    <citation type="submission" date="2011-02" db="EMBL/GenBank/DDBJ databases">
        <authorList>
            <person name="MacLean D."/>
        </authorList>
    </citation>
    <scope>NUCLEOTIDE SEQUENCE</scope>
</reference>
<reference evidence="1" key="1">
    <citation type="journal article" date="2011" name="PLoS Biol.">
        <title>Gene gain and loss during evolution of obligate parasitism in the white rust pathogen of Arabidopsis thaliana.</title>
        <authorList>
            <person name="Kemen E."/>
            <person name="Gardiner A."/>
            <person name="Schultz-Larsen T."/>
            <person name="Kemen A.C."/>
            <person name="Balmuth A.L."/>
            <person name="Robert-Seilaniantz A."/>
            <person name="Bailey K."/>
            <person name="Holub E."/>
            <person name="Studholme D.J."/>
            <person name="Maclean D."/>
            <person name="Jones J.D."/>
        </authorList>
    </citation>
    <scope>NUCLEOTIDE SEQUENCE</scope>
</reference>